<evidence type="ECO:0000313" key="1">
    <source>
        <dbReference type="EMBL" id="GAU99592.1"/>
    </source>
</evidence>
<accession>A0A1D1VHP0</accession>
<keyword evidence="2" id="KW-1185">Reference proteome</keyword>
<evidence type="ECO:0000313" key="2">
    <source>
        <dbReference type="Proteomes" id="UP000186922"/>
    </source>
</evidence>
<dbReference type="Proteomes" id="UP000186922">
    <property type="component" value="Unassembled WGS sequence"/>
</dbReference>
<protein>
    <submittedName>
        <fullName evidence="1">Uncharacterized protein</fullName>
    </submittedName>
</protein>
<proteinExistence type="predicted"/>
<sequence>MFGLMSSSKGRRSAITPLVKRTHQEIRYSSIVMPTPRWSERRSSALCGNHRKLRINIIQLGASLAVPADHTDCTTGRVVMVPYTTLAAIVPSVGDSLELVLSIESCVYYWARRIFHPY</sequence>
<dbReference type="EMBL" id="BDGG01000005">
    <property type="protein sequence ID" value="GAU99592.1"/>
    <property type="molecule type" value="Genomic_DNA"/>
</dbReference>
<reference evidence="1 2" key="1">
    <citation type="journal article" date="2016" name="Nat. Commun.">
        <title>Extremotolerant tardigrade genome and improved radiotolerance of human cultured cells by tardigrade-unique protein.</title>
        <authorList>
            <person name="Hashimoto T."/>
            <person name="Horikawa D.D."/>
            <person name="Saito Y."/>
            <person name="Kuwahara H."/>
            <person name="Kozuka-Hata H."/>
            <person name="Shin-I T."/>
            <person name="Minakuchi Y."/>
            <person name="Ohishi K."/>
            <person name="Motoyama A."/>
            <person name="Aizu T."/>
            <person name="Enomoto A."/>
            <person name="Kondo K."/>
            <person name="Tanaka S."/>
            <person name="Hara Y."/>
            <person name="Koshikawa S."/>
            <person name="Sagara H."/>
            <person name="Miura T."/>
            <person name="Yokobori S."/>
            <person name="Miyagawa K."/>
            <person name="Suzuki Y."/>
            <person name="Kubo T."/>
            <person name="Oyama M."/>
            <person name="Kohara Y."/>
            <person name="Fujiyama A."/>
            <person name="Arakawa K."/>
            <person name="Katayama T."/>
            <person name="Toyoda A."/>
            <person name="Kunieda T."/>
        </authorList>
    </citation>
    <scope>NUCLEOTIDE SEQUENCE [LARGE SCALE GENOMIC DNA]</scope>
    <source>
        <strain evidence="1 2">YOKOZUNA-1</strain>
    </source>
</reference>
<name>A0A1D1VHP0_RAMVA</name>
<organism evidence="1 2">
    <name type="scientific">Ramazzottius varieornatus</name>
    <name type="common">Water bear</name>
    <name type="synonym">Tardigrade</name>
    <dbReference type="NCBI Taxonomy" id="947166"/>
    <lineage>
        <taxon>Eukaryota</taxon>
        <taxon>Metazoa</taxon>
        <taxon>Ecdysozoa</taxon>
        <taxon>Tardigrada</taxon>
        <taxon>Eutardigrada</taxon>
        <taxon>Parachela</taxon>
        <taxon>Hypsibioidea</taxon>
        <taxon>Ramazzottiidae</taxon>
        <taxon>Ramazzottius</taxon>
    </lineage>
</organism>
<gene>
    <name evidence="1" type="primary">RvY_10566-1</name>
    <name evidence="1" type="synonym">RvY_10566.1</name>
    <name evidence="1" type="ORF">RvY_10566</name>
</gene>
<dbReference type="AlphaFoldDB" id="A0A1D1VHP0"/>
<comment type="caution">
    <text evidence="1">The sequence shown here is derived from an EMBL/GenBank/DDBJ whole genome shotgun (WGS) entry which is preliminary data.</text>
</comment>